<dbReference type="InterPro" id="IPR051506">
    <property type="entry name" value="ATOS_Transcription_Regulators"/>
</dbReference>
<dbReference type="SMART" id="SM01177">
    <property type="entry name" value="DUF4210"/>
    <property type="match status" value="1"/>
</dbReference>
<protein>
    <recommendedName>
        <fullName evidence="1">Atos-like conserved domain-containing protein</fullName>
    </recommendedName>
</protein>
<name>A0ABP9Z1C8_9FUNG</name>
<sequence length="482" mass="54962">MPIPVNNNNVVMPTLQIVFSQIIQLVFSAKIASEERLCLFDHDSCCFGQIPLHTRTSSIVINILQKHSDILLERWIMSFDILDSSFSQDTLQFIKDVSNFIQGMPAKTNCIEMYTIATLNGQQCHSFNSQQELIEFNSQAHLKAKRFPLSNFSLQVVYDENATIYYKKPMISLQSLSSPSFMSWSKMQQPTTSLQDNIHPLLPPVPTPNQIPIVAVRRLSRLSLSAMELDEQDNNYNLAEEQDVSSIPIPSPRMQYTHHTSFRTSIAYSTSPPTHFYDLAQQQQQRRNSLTSDVHQRCLVGSFEESLLSGRMSSMPSKPITFHCQIGVLGLGDCKPSLKCPPHCSIVFPAMFFKLGQEEEGNTPYVGTVDLIEPGYRIPPKGQLQVVVKNPNKTAVKLFLIPYDFTDMPKNTKTFLRQKSYTLDTPFKLLRYAIHLQICRTEKKRIYLYKSMRIVFANRIADAREKFQVVCEGPKSPVYVPM</sequence>
<feature type="domain" description="Atos-like conserved" evidence="1">
    <location>
        <begin position="299"/>
        <end position="366"/>
    </location>
</feature>
<proteinExistence type="predicted"/>
<reference evidence="2 3" key="1">
    <citation type="submission" date="2024-04" db="EMBL/GenBank/DDBJ databases">
        <title>genome sequences of Mucor flavus KT1a and Helicostylum pulchrum KT1b strains isolated from the surface of a dry-aged beef.</title>
        <authorList>
            <person name="Toyotome T."/>
            <person name="Hosono M."/>
            <person name="Torimaru M."/>
            <person name="Fukuda K."/>
            <person name="Mikami N."/>
        </authorList>
    </citation>
    <scope>NUCLEOTIDE SEQUENCE [LARGE SCALE GENOMIC DNA]</scope>
    <source>
        <strain evidence="2 3">KT1a</strain>
    </source>
</reference>
<dbReference type="InterPro" id="IPR025261">
    <property type="entry name" value="Atos-like_cons_dom"/>
</dbReference>
<evidence type="ECO:0000313" key="2">
    <source>
        <dbReference type="EMBL" id="GAA5812922.1"/>
    </source>
</evidence>
<dbReference type="InterPro" id="IPR033473">
    <property type="entry name" value="Atos-like_C"/>
</dbReference>
<dbReference type="PANTHER" id="PTHR13199:SF11">
    <property type="entry name" value="PROTEIN ATOSSA"/>
    <property type="match status" value="1"/>
</dbReference>
<evidence type="ECO:0000313" key="3">
    <source>
        <dbReference type="Proteomes" id="UP001473302"/>
    </source>
</evidence>
<dbReference type="Pfam" id="PF13889">
    <property type="entry name" value="Chromosome_seg"/>
    <property type="match status" value="1"/>
</dbReference>
<keyword evidence="3" id="KW-1185">Reference proteome</keyword>
<dbReference type="PANTHER" id="PTHR13199">
    <property type="entry name" value="GH03947P"/>
    <property type="match status" value="1"/>
</dbReference>
<dbReference type="EMBL" id="BAABUK010000014">
    <property type="protein sequence ID" value="GAA5812922.1"/>
    <property type="molecule type" value="Genomic_DNA"/>
</dbReference>
<dbReference type="Pfam" id="PF13915">
    <property type="entry name" value="DUF4210"/>
    <property type="match status" value="1"/>
</dbReference>
<organism evidence="2 3">
    <name type="scientific">Mucor flavus</name>
    <dbReference type="NCBI Taxonomy" id="439312"/>
    <lineage>
        <taxon>Eukaryota</taxon>
        <taxon>Fungi</taxon>
        <taxon>Fungi incertae sedis</taxon>
        <taxon>Mucoromycota</taxon>
        <taxon>Mucoromycotina</taxon>
        <taxon>Mucoromycetes</taxon>
        <taxon>Mucorales</taxon>
        <taxon>Mucorineae</taxon>
        <taxon>Mucoraceae</taxon>
        <taxon>Mucor</taxon>
    </lineage>
</organism>
<comment type="caution">
    <text evidence="2">The sequence shown here is derived from an EMBL/GenBank/DDBJ whole genome shotgun (WGS) entry which is preliminary data.</text>
</comment>
<accession>A0ABP9Z1C8</accession>
<evidence type="ECO:0000259" key="1">
    <source>
        <dbReference type="SMART" id="SM01177"/>
    </source>
</evidence>
<dbReference type="Proteomes" id="UP001473302">
    <property type="component" value="Unassembled WGS sequence"/>
</dbReference>
<gene>
    <name evidence="2" type="ORF">MFLAVUS_006383</name>
</gene>